<reference evidence="1 2" key="1">
    <citation type="submission" date="2015-08" db="EMBL/GenBank/DDBJ databases">
        <authorList>
            <person name="Babu N.S."/>
            <person name="Beckwith C.J."/>
            <person name="Beseler K.G."/>
            <person name="Brison A."/>
            <person name="Carone J.V."/>
            <person name="Caskin T.P."/>
            <person name="Diamond M."/>
            <person name="Durham M.E."/>
            <person name="Foxe J.M."/>
            <person name="Go M."/>
            <person name="Henderson B.A."/>
            <person name="Jones I.B."/>
            <person name="McGettigan J.A."/>
            <person name="Micheletti S.J."/>
            <person name="Nasrallah M.E."/>
            <person name="Ortiz D."/>
            <person name="Piller C.R."/>
            <person name="Privatt S.R."/>
            <person name="Schneider S.L."/>
            <person name="Sharp S."/>
            <person name="Smith T.C."/>
            <person name="Stanton J.D."/>
            <person name="Ullery H.E."/>
            <person name="Wilson R.J."/>
            <person name="Serrano M.G."/>
            <person name="Buck G."/>
            <person name="Lee V."/>
            <person name="Wang Y."/>
            <person name="Carvalho R."/>
            <person name="Voegtly L."/>
            <person name="Shi R."/>
            <person name="Duckworth R."/>
            <person name="Johnson A."/>
            <person name="Loviza R."/>
            <person name="Walstead R."/>
            <person name="Shah Z."/>
            <person name="Kiflezghi M."/>
            <person name="Wade K."/>
            <person name="Ball S.L."/>
            <person name="Bradley K.W."/>
            <person name="Asai D.J."/>
            <person name="Bowman C.A."/>
            <person name="Russell D.A."/>
            <person name="Pope W.H."/>
            <person name="Jacobs-Sera D."/>
            <person name="Hendrix R.W."/>
            <person name="Hatfull G.F."/>
        </authorList>
    </citation>
    <scope>NUCLEOTIDE SEQUENCE [LARGE SCALE GENOMIC DNA]</scope>
    <source>
        <strain evidence="1 2">DSM 27648</strain>
    </source>
</reference>
<dbReference type="AlphaFoldDB" id="A0A0K1PRI5"/>
<accession>A0A0K1PRI5</accession>
<dbReference type="EMBL" id="CP012333">
    <property type="protein sequence ID" value="AKU96143.1"/>
    <property type="molecule type" value="Genomic_DNA"/>
</dbReference>
<evidence type="ECO:0000313" key="2">
    <source>
        <dbReference type="Proteomes" id="UP000064967"/>
    </source>
</evidence>
<evidence type="ECO:0000313" key="1">
    <source>
        <dbReference type="EMBL" id="AKU96143.1"/>
    </source>
</evidence>
<dbReference type="Proteomes" id="UP000064967">
    <property type="component" value="Chromosome"/>
</dbReference>
<proteinExistence type="predicted"/>
<gene>
    <name evidence="1" type="ORF">AKJ09_02807</name>
</gene>
<dbReference type="STRING" id="1391654.AKJ09_02807"/>
<organism evidence="1 2">
    <name type="scientific">Labilithrix luteola</name>
    <dbReference type="NCBI Taxonomy" id="1391654"/>
    <lineage>
        <taxon>Bacteria</taxon>
        <taxon>Pseudomonadati</taxon>
        <taxon>Myxococcota</taxon>
        <taxon>Polyangia</taxon>
        <taxon>Polyangiales</taxon>
        <taxon>Labilitrichaceae</taxon>
        <taxon>Labilithrix</taxon>
    </lineage>
</organism>
<protein>
    <submittedName>
        <fullName evidence="1">Uncharacterized protein</fullName>
    </submittedName>
</protein>
<keyword evidence="2" id="KW-1185">Reference proteome</keyword>
<dbReference type="KEGG" id="llu:AKJ09_02807"/>
<name>A0A0K1PRI5_9BACT</name>
<sequence length="43" mass="4615">MRDGVRAQACLHGRRAPPQRRRAVVEASARVATEKSSSPCGVP</sequence>